<evidence type="ECO:0000313" key="2">
    <source>
        <dbReference type="Proteomes" id="UP000681162"/>
    </source>
</evidence>
<organism evidence="1 2">
    <name type="scientific">Paenibacillus antibioticophila</name>
    <dbReference type="NCBI Taxonomy" id="1274374"/>
    <lineage>
        <taxon>Bacteria</taxon>
        <taxon>Bacillati</taxon>
        <taxon>Bacillota</taxon>
        <taxon>Bacilli</taxon>
        <taxon>Bacillales</taxon>
        <taxon>Paenibacillaceae</taxon>
        <taxon>Paenibacillus</taxon>
    </lineage>
</organism>
<comment type="caution">
    <text evidence="1">The sequence shown here is derived from an EMBL/GenBank/DDBJ whole genome shotgun (WGS) entry which is preliminary data.</text>
</comment>
<accession>A0A919XV08</accession>
<gene>
    <name evidence="1" type="ORF">J41TS12_17660</name>
</gene>
<reference evidence="1 2" key="1">
    <citation type="submission" date="2021-03" db="EMBL/GenBank/DDBJ databases">
        <title>Antimicrobial resistance genes in bacteria isolated from Japanese honey, and their potential for conferring macrolide and lincosamide resistance in the American foulbrood pathogen Paenibacillus larvae.</title>
        <authorList>
            <person name="Okamoto M."/>
            <person name="Kumagai M."/>
            <person name="Kanamori H."/>
            <person name="Takamatsu D."/>
        </authorList>
    </citation>
    <scope>NUCLEOTIDE SEQUENCE [LARGE SCALE GENOMIC DNA]</scope>
    <source>
        <strain evidence="1 2">J41TS12</strain>
    </source>
</reference>
<proteinExistence type="predicted"/>
<evidence type="ECO:0000313" key="1">
    <source>
        <dbReference type="EMBL" id="GIO36905.1"/>
    </source>
</evidence>
<name>A0A919XV08_9BACL</name>
<dbReference type="Proteomes" id="UP000681162">
    <property type="component" value="Unassembled WGS sequence"/>
</dbReference>
<keyword evidence="2" id="KW-1185">Reference proteome</keyword>
<dbReference type="AlphaFoldDB" id="A0A919XV08"/>
<sequence length="60" mass="6777">MSVYSEASFSVNQYDNDGDVVDECILVHVGDTILRFSTISQLDGFAERLQSLSKEIKKNY</sequence>
<protein>
    <submittedName>
        <fullName evidence="1">Uncharacterized protein</fullName>
    </submittedName>
</protein>
<dbReference type="EMBL" id="BORR01000005">
    <property type="protein sequence ID" value="GIO36905.1"/>
    <property type="molecule type" value="Genomic_DNA"/>
</dbReference>